<reference evidence="5 6" key="1">
    <citation type="journal article" date="2012" name="J. Bacteriol.">
        <title>Complete genome sequences of Methylophaga sp. strain JAM1 and Methylophaga sp. strain JAM7.</title>
        <authorList>
            <person name="Villeneuve C."/>
            <person name="Martineau C."/>
            <person name="Mauffrey F."/>
            <person name="Villemur R."/>
        </authorList>
    </citation>
    <scope>NUCLEOTIDE SEQUENCE [LARGE SCALE GENOMIC DNA]</scope>
    <source>
        <strain evidence="5 6">JAM1</strain>
    </source>
</reference>
<keyword evidence="2" id="KW-0812">Transmembrane</keyword>
<feature type="compositionally biased region" description="Acidic residues" evidence="1">
    <location>
        <begin position="357"/>
        <end position="377"/>
    </location>
</feature>
<feature type="compositionally biased region" description="Basic and acidic residues" evidence="1">
    <location>
        <begin position="445"/>
        <end position="454"/>
    </location>
</feature>
<gene>
    <name evidence="5" type="ordered locus">Q7A_163</name>
</gene>
<dbReference type="KEGG" id="mej:Q7A_163"/>
<dbReference type="AlphaFoldDB" id="I1XF53"/>
<feature type="transmembrane region" description="Helical" evidence="2">
    <location>
        <begin position="169"/>
        <end position="189"/>
    </location>
</feature>
<feature type="transmembrane region" description="Helical" evidence="2">
    <location>
        <begin position="43"/>
        <end position="60"/>
    </location>
</feature>
<dbReference type="RefSeq" id="WP_014705398.1">
    <property type="nucleotide sequence ID" value="NC_017857.3"/>
</dbReference>
<evidence type="ECO:0000313" key="5">
    <source>
        <dbReference type="EMBL" id="AFI83022.1"/>
    </source>
</evidence>
<evidence type="ECO:0000259" key="3">
    <source>
        <dbReference type="Pfam" id="PF11141"/>
    </source>
</evidence>
<evidence type="ECO:0000259" key="4">
    <source>
        <dbReference type="Pfam" id="PF19346"/>
    </source>
</evidence>
<evidence type="ECO:0000313" key="6">
    <source>
        <dbReference type="Proteomes" id="UP000009144"/>
    </source>
</evidence>
<name>I1XF53_METNJ</name>
<feature type="domain" description="DUF5924" evidence="4">
    <location>
        <begin position="1"/>
        <end position="259"/>
    </location>
</feature>
<dbReference type="InterPro" id="IPR045968">
    <property type="entry name" value="DUF5924"/>
</dbReference>
<keyword evidence="2" id="KW-0472">Membrane</keyword>
<dbReference type="Pfam" id="PF19346">
    <property type="entry name" value="DUF5924"/>
    <property type="match status" value="1"/>
</dbReference>
<dbReference type="Proteomes" id="UP000009144">
    <property type="component" value="Chromosome"/>
</dbReference>
<dbReference type="PATRIC" id="fig|754476.3.peg.162"/>
<evidence type="ECO:0000256" key="2">
    <source>
        <dbReference type="SAM" id="Phobius"/>
    </source>
</evidence>
<feature type="compositionally biased region" description="Acidic residues" evidence="1">
    <location>
        <begin position="399"/>
        <end position="426"/>
    </location>
</feature>
<sequence>MASLKSFVFALIELAKRWPGLIAGIGFISGLASYFLVERKESLAQVIAILMLVSWVFLVLENWLRESFKNRFGFNIPPTLMHYVTQLVHQESLFFALPFFLAVTTWNHTQAGFTGLLILCALISVIDPLYYKQLAPRRSLFVIFHALALFAVLLVALPILLQLTTGQSLAFALIASLLFSLPSLVKFVANGRWWRRPLMTLMLAALAAGLWQVPSLVPPAALRLTEFNLVQQVDREQRTHSIHIDRLGVQSLKRDGIYAWTAIRAPRGLQEKIHHLWLHNGKQVDRITLNIEGGSEQGYRAWTQKLNFPEDPVGKWQVKVVTDSGQLIGIKRFSVEASIDERESLLERLKPPFFQEPIEDQQNIEDADDTQQPENTEEQQSLYERLAPQFIQEMTESQENPEESETVQEQEGTETPENTEEPENVQEQERDDQIQQIPEELNSTEGHENSEEQN</sequence>
<protein>
    <recommendedName>
        <fullName evidence="7">DUF2914 domain-containing protein</fullName>
    </recommendedName>
</protein>
<feature type="transmembrane region" description="Helical" evidence="2">
    <location>
        <begin position="20"/>
        <end position="37"/>
    </location>
</feature>
<accession>I1XF53</accession>
<feature type="transmembrane region" description="Helical" evidence="2">
    <location>
        <begin position="109"/>
        <end position="130"/>
    </location>
</feature>
<dbReference type="STRING" id="754476.Q7A_163"/>
<dbReference type="eggNOG" id="ENOG502Z8V3">
    <property type="taxonomic scope" value="Bacteria"/>
</dbReference>
<reference evidence="5 6" key="2">
    <citation type="journal article" date="2013" name="Int. J. Syst. Evol. Microbiol.">
        <title>Methylophaga nitratireducenticrescens sp. nov. and Methylophaga frappieri sp. nov., isolated from the biofilm of the methanol-fed denitrification system treating the seawater at the Montreal Biodome.</title>
        <authorList>
            <person name="Villeneuve C."/>
            <person name="Martineau C."/>
            <person name="Mauffrey F."/>
            <person name="Villemur R."/>
        </authorList>
    </citation>
    <scope>NUCLEOTIDE SEQUENCE [LARGE SCALE GENOMIC DNA]</scope>
    <source>
        <strain evidence="5 6">JAM1</strain>
    </source>
</reference>
<feature type="domain" description="DUF2914" evidence="3">
    <location>
        <begin position="271"/>
        <end position="335"/>
    </location>
</feature>
<dbReference type="InterPro" id="IPR022606">
    <property type="entry name" value="DUF2914"/>
</dbReference>
<keyword evidence="6" id="KW-1185">Reference proteome</keyword>
<dbReference type="EMBL" id="CP003390">
    <property type="protein sequence ID" value="AFI83022.1"/>
    <property type="molecule type" value="Genomic_DNA"/>
</dbReference>
<proteinExistence type="predicted"/>
<dbReference type="Pfam" id="PF11141">
    <property type="entry name" value="DUF2914"/>
    <property type="match status" value="1"/>
</dbReference>
<feature type="transmembrane region" description="Helical" evidence="2">
    <location>
        <begin position="201"/>
        <end position="222"/>
    </location>
</feature>
<evidence type="ECO:0008006" key="7">
    <source>
        <dbReference type="Google" id="ProtNLM"/>
    </source>
</evidence>
<feature type="region of interest" description="Disordered" evidence="1">
    <location>
        <begin position="355"/>
        <end position="454"/>
    </location>
</feature>
<keyword evidence="2" id="KW-1133">Transmembrane helix</keyword>
<dbReference type="HOGENOM" id="CLU_048549_0_0_6"/>
<dbReference type="OrthoDB" id="6934181at2"/>
<evidence type="ECO:0000256" key="1">
    <source>
        <dbReference type="SAM" id="MobiDB-lite"/>
    </source>
</evidence>
<organism evidence="5 6">
    <name type="scientific">Methylophaga nitratireducenticrescens</name>
    <dbReference type="NCBI Taxonomy" id="754476"/>
    <lineage>
        <taxon>Bacteria</taxon>
        <taxon>Pseudomonadati</taxon>
        <taxon>Pseudomonadota</taxon>
        <taxon>Gammaproteobacteria</taxon>
        <taxon>Thiotrichales</taxon>
        <taxon>Piscirickettsiaceae</taxon>
        <taxon>Methylophaga</taxon>
    </lineage>
</organism>
<feature type="transmembrane region" description="Helical" evidence="2">
    <location>
        <begin position="142"/>
        <end position="163"/>
    </location>
</feature>